<evidence type="ECO:0008006" key="4">
    <source>
        <dbReference type="Google" id="ProtNLM"/>
    </source>
</evidence>
<protein>
    <recommendedName>
        <fullName evidence="4">DUF1059 domain-containing protein</fullName>
    </recommendedName>
</protein>
<accession>A0A0G1YHJ3</accession>
<dbReference type="AlphaFoldDB" id="A0A0G1YHJ3"/>
<evidence type="ECO:0000256" key="1">
    <source>
        <dbReference type="SAM" id="MobiDB-lite"/>
    </source>
</evidence>
<dbReference type="Proteomes" id="UP000033870">
    <property type="component" value="Unassembled WGS sequence"/>
</dbReference>
<gene>
    <name evidence="2" type="ORF">UY92_C0004G0037</name>
</gene>
<name>A0A0G1YHJ3_9BACT</name>
<proteinExistence type="predicted"/>
<dbReference type="Pfam" id="PF06348">
    <property type="entry name" value="DUF1059"/>
    <property type="match status" value="1"/>
</dbReference>
<comment type="caution">
    <text evidence="2">The sequence shown here is derived from an EMBL/GenBank/DDBJ whole genome shotgun (WGS) entry which is preliminary data.</text>
</comment>
<organism evidence="2 3">
    <name type="scientific">Candidatus Magasanikbacteria bacterium GW2011_GWA2_56_11</name>
    <dbReference type="NCBI Taxonomy" id="1619044"/>
    <lineage>
        <taxon>Bacteria</taxon>
        <taxon>Candidatus Magasanikiibacteriota</taxon>
    </lineage>
</organism>
<reference evidence="2 3" key="1">
    <citation type="journal article" date="2015" name="Nature">
        <title>rRNA introns, odd ribosomes, and small enigmatic genomes across a large radiation of phyla.</title>
        <authorList>
            <person name="Brown C.T."/>
            <person name="Hug L.A."/>
            <person name="Thomas B.C."/>
            <person name="Sharon I."/>
            <person name="Castelle C.J."/>
            <person name="Singh A."/>
            <person name="Wilkins M.J."/>
            <person name="Williams K.H."/>
            <person name="Banfield J.F."/>
        </authorList>
    </citation>
    <scope>NUCLEOTIDE SEQUENCE [LARGE SCALE GENOMIC DNA]</scope>
</reference>
<dbReference type="EMBL" id="LCRX01000004">
    <property type="protein sequence ID" value="KKW42701.1"/>
    <property type="molecule type" value="Genomic_DNA"/>
</dbReference>
<dbReference type="STRING" id="1619044.UY92_C0004G0037"/>
<dbReference type="InterPro" id="IPR009409">
    <property type="entry name" value="DUF1059"/>
</dbReference>
<feature type="region of interest" description="Disordered" evidence="1">
    <location>
        <begin position="37"/>
        <end position="61"/>
    </location>
</feature>
<sequence length="61" mass="6886">MSMRKVADCRKMPSEKNCSVVISGTEEEVVPLAVHHAVSDHGHEDTPELRDEVRRTLEDEV</sequence>
<evidence type="ECO:0000313" key="3">
    <source>
        <dbReference type="Proteomes" id="UP000033870"/>
    </source>
</evidence>
<evidence type="ECO:0000313" key="2">
    <source>
        <dbReference type="EMBL" id="KKW42701.1"/>
    </source>
</evidence>